<evidence type="ECO:0000313" key="1">
    <source>
        <dbReference type="EMBL" id="GIY82545.1"/>
    </source>
</evidence>
<keyword evidence="2" id="KW-1185">Reference proteome</keyword>
<accession>A0AAV4WMC0</accession>
<organism evidence="1 2">
    <name type="scientific">Caerostris darwini</name>
    <dbReference type="NCBI Taxonomy" id="1538125"/>
    <lineage>
        <taxon>Eukaryota</taxon>
        <taxon>Metazoa</taxon>
        <taxon>Ecdysozoa</taxon>
        <taxon>Arthropoda</taxon>
        <taxon>Chelicerata</taxon>
        <taxon>Arachnida</taxon>
        <taxon>Araneae</taxon>
        <taxon>Araneomorphae</taxon>
        <taxon>Entelegynae</taxon>
        <taxon>Araneoidea</taxon>
        <taxon>Araneidae</taxon>
        <taxon>Caerostris</taxon>
    </lineage>
</organism>
<proteinExistence type="predicted"/>
<dbReference type="Proteomes" id="UP001054837">
    <property type="component" value="Unassembled WGS sequence"/>
</dbReference>
<protein>
    <submittedName>
        <fullName evidence="1">Uncharacterized protein</fullName>
    </submittedName>
</protein>
<reference evidence="1 2" key="1">
    <citation type="submission" date="2021-06" db="EMBL/GenBank/DDBJ databases">
        <title>Caerostris darwini draft genome.</title>
        <authorList>
            <person name="Kono N."/>
            <person name="Arakawa K."/>
        </authorList>
    </citation>
    <scope>NUCLEOTIDE SEQUENCE [LARGE SCALE GENOMIC DNA]</scope>
</reference>
<gene>
    <name evidence="1" type="ORF">CDAR_549101</name>
</gene>
<comment type="caution">
    <text evidence="1">The sequence shown here is derived from an EMBL/GenBank/DDBJ whole genome shotgun (WGS) entry which is preliminary data.</text>
</comment>
<dbReference type="EMBL" id="BPLQ01014724">
    <property type="protein sequence ID" value="GIY82545.1"/>
    <property type="molecule type" value="Genomic_DNA"/>
</dbReference>
<dbReference type="AlphaFoldDB" id="A0AAV4WMC0"/>
<evidence type="ECO:0000313" key="2">
    <source>
        <dbReference type="Proteomes" id="UP001054837"/>
    </source>
</evidence>
<sequence>MNVRPLERRADSDSLWQSAYRIPLCLEDSGSRGLQKVGGRVQLTTVWEVVDAPGTFSHPKSFPPGRQELVYKLVESSAVAIPGQKCTSPCVQMCEIREWQQVQGRQTTIRRPERKSVGGICLRTSQSRALLLRCKSLRTLNPCLLHPSLKGAFTAT</sequence>
<name>A0AAV4WMC0_9ARAC</name>